<dbReference type="RefSeq" id="WP_282210990.1">
    <property type="nucleotide sequence ID" value="NZ_CP118247.1"/>
</dbReference>
<evidence type="ECO:0000256" key="1">
    <source>
        <dbReference type="SAM" id="Phobius"/>
    </source>
</evidence>
<keyword evidence="1" id="KW-1133">Transmembrane helix</keyword>
<feature type="transmembrane region" description="Helical" evidence="1">
    <location>
        <begin position="204"/>
        <end position="222"/>
    </location>
</feature>
<name>A0ABY7YVY6_9HYPH</name>
<dbReference type="EMBL" id="CP118247">
    <property type="protein sequence ID" value="WDR05471.1"/>
    <property type="molecule type" value="Genomic_DNA"/>
</dbReference>
<sequence length="327" mass="37285">MEKNAINQNTDVNFGDGVNVSMKTVQDIYNKITGRTEQITKSYDISHIADFSDLEQLHEKITQMCEQYNIISRNENIEVFYNDKHKQTISSFSRFKIHDKSYGSPTENVRIRYNFMILLPQTQSPQSYILDINVHSRSALIERSHREIGVPSSIWSMITTSTGFTKISFVDYSVARNFQNVIDGWFETLDASPENKIVSFLQKYSFLSAPLFKIAMSGTYLFGTWASFNSNRTAELSSNSSFLHAIVMIFGGAMILWVAGQEIGKIFERYIDRILPISCLQINKGDFRMLDSHRKKNRHSFLIASLSVVVAIAINVASSVFIQYLGL</sequence>
<keyword evidence="3" id="KW-1185">Reference proteome</keyword>
<proteinExistence type="predicted"/>
<evidence type="ECO:0000313" key="3">
    <source>
        <dbReference type="Proteomes" id="UP001222118"/>
    </source>
</evidence>
<organism evidence="2 3">
    <name type="scientific">Devosia rhodophyticola</name>
    <dbReference type="NCBI Taxonomy" id="3026423"/>
    <lineage>
        <taxon>Bacteria</taxon>
        <taxon>Pseudomonadati</taxon>
        <taxon>Pseudomonadota</taxon>
        <taxon>Alphaproteobacteria</taxon>
        <taxon>Hyphomicrobiales</taxon>
        <taxon>Devosiaceae</taxon>
        <taxon>Devosia</taxon>
    </lineage>
</organism>
<evidence type="ECO:0000313" key="2">
    <source>
        <dbReference type="EMBL" id="WDR05471.1"/>
    </source>
</evidence>
<gene>
    <name evidence="2" type="ORF">PSQ90_14470</name>
</gene>
<reference evidence="2 3" key="1">
    <citation type="submission" date="2023-02" db="EMBL/GenBank/DDBJ databases">
        <title>Devosia chondri sp. nov., isolated from the phycosphere of marine algae.</title>
        <authorList>
            <person name="Kim J.M."/>
            <person name="Lee J.K."/>
            <person name="Choi B.J."/>
            <person name="Bayburt H."/>
            <person name="Jeon C.O."/>
        </authorList>
    </citation>
    <scope>NUCLEOTIDE SEQUENCE [LARGE SCALE GENOMIC DNA]</scope>
    <source>
        <strain evidence="2 3">G2-5</strain>
    </source>
</reference>
<keyword evidence="1" id="KW-0472">Membrane</keyword>
<accession>A0ABY7YVY6</accession>
<keyword evidence="1" id="KW-0812">Transmembrane</keyword>
<protein>
    <submittedName>
        <fullName evidence="2">Uncharacterized protein</fullName>
    </submittedName>
</protein>
<feature type="transmembrane region" description="Helical" evidence="1">
    <location>
        <begin position="242"/>
        <end position="260"/>
    </location>
</feature>
<dbReference type="Proteomes" id="UP001222118">
    <property type="component" value="Chromosome"/>
</dbReference>
<feature type="transmembrane region" description="Helical" evidence="1">
    <location>
        <begin position="301"/>
        <end position="325"/>
    </location>
</feature>